<evidence type="ECO:0000313" key="4">
    <source>
        <dbReference type="Proteomes" id="UP001623330"/>
    </source>
</evidence>
<dbReference type="Pfam" id="PF08229">
    <property type="entry name" value="SHR3_chaperone"/>
    <property type="match status" value="1"/>
</dbReference>
<keyword evidence="2" id="KW-1133">Transmembrane helix</keyword>
<sequence>MLSYAEFCTIGSAMILTSTTFLMGVFFACQPYDFHLLFDPKATQEHFDLALKHYQVLSTTPMPIIYLLGFVVAIGVLGNTIRIYKPNPELSMFEYASLGLFVLAVCVFITNIKTGIECSVTGNWGEVSQNQGLAVIASSNIILIVMLFGVILLQIGLWYTNNDYQKRLNQFYEEERKEEAVKSKKKQEEFSKLSKKQQKKAMKGEGAKKQD</sequence>
<evidence type="ECO:0000313" key="3">
    <source>
        <dbReference type="EMBL" id="KAL3229243.1"/>
    </source>
</evidence>
<dbReference type="Proteomes" id="UP001623330">
    <property type="component" value="Unassembled WGS sequence"/>
</dbReference>
<gene>
    <name evidence="3" type="ORF">RNJ44_02330</name>
</gene>
<keyword evidence="2" id="KW-0472">Membrane</keyword>
<dbReference type="EMBL" id="JBEVYD010000012">
    <property type="protein sequence ID" value="KAL3229243.1"/>
    <property type="molecule type" value="Genomic_DNA"/>
</dbReference>
<feature type="transmembrane region" description="Helical" evidence="2">
    <location>
        <begin position="64"/>
        <end position="81"/>
    </location>
</feature>
<accession>A0ABR4NN58</accession>
<feature type="transmembrane region" description="Helical" evidence="2">
    <location>
        <begin position="93"/>
        <end position="112"/>
    </location>
</feature>
<organism evidence="3 4">
    <name type="scientific">Nakaseomyces bracarensis</name>
    <dbReference type="NCBI Taxonomy" id="273131"/>
    <lineage>
        <taxon>Eukaryota</taxon>
        <taxon>Fungi</taxon>
        <taxon>Dikarya</taxon>
        <taxon>Ascomycota</taxon>
        <taxon>Saccharomycotina</taxon>
        <taxon>Saccharomycetes</taxon>
        <taxon>Saccharomycetales</taxon>
        <taxon>Saccharomycetaceae</taxon>
        <taxon>Nakaseomyces</taxon>
    </lineage>
</organism>
<evidence type="ECO:0008006" key="5">
    <source>
        <dbReference type="Google" id="ProtNLM"/>
    </source>
</evidence>
<feature type="transmembrane region" description="Helical" evidence="2">
    <location>
        <begin position="132"/>
        <end position="159"/>
    </location>
</feature>
<feature type="transmembrane region" description="Helical" evidence="2">
    <location>
        <begin position="7"/>
        <end position="28"/>
    </location>
</feature>
<dbReference type="InterPro" id="IPR013248">
    <property type="entry name" value="Psh3/Shr3"/>
</dbReference>
<keyword evidence="2" id="KW-0812">Transmembrane</keyword>
<evidence type="ECO:0000256" key="2">
    <source>
        <dbReference type="SAM" id="Phobius"/>
    </source>
</evidence>
<name>A0ABR4NN58_9SACH</name>
<comment type="caution">
    <text evidence="3">The sequence shown here is derived from an EMBL/GenBank/DDBJ whole genome shotgun (WGS) entry which is preliminary data.</text>
</comment>
<keyword evidence="4" id="KW-1185">Reference proteome</keyword>
<dbReference type="SMART" id="SM00786">
    <property type="entry name" value="SHR3_chaperone"/>
    <property type="match status" value="1"/>
</dbReference>
<dbReference type="PANTHER" id="PTHR28228">
    <property type="entry name" value="SECRETORY COMPONENT PROTEIN SHR3"/>
    <property type="match status" value="1"/>
</dbReference>
<protein>
    <recommendedName>
        <fullName evidence="5">Shr3 amino acid permease chaperone</fullName>
    </recommendedName>
</protein>
<feature type="compositionally biased region" description="Basic and acidic residues" evidence="1">
    <location>
        <begin position="202"/>
        <end position="211"/>
    </location>
</feature>
<proteinExistence type="predicted"/>
<reference evidence="3 4" key="1">
    <citation type="submission" date="2024-05" db="EMBL/GenBank/DDBJ databases">
        <title>Long read based assembly of the Candida bracarensis genome reveals expanded adhesin content.</title>
        <authorList>
            <person name="Marcet-Houben M."/>
            <person name="Ksiezopolska E."/>
            <person name="Gabaldon T."/>
        </authorList>
    </citation>
    <scope>NUCLEOTIDE SEQUENCE [LARGE SCALE GENOMIC DNA]</scope>
    <source>
        <strain evidence="3 4">CBM6</strain>
    </source>
</reference>
<feature type="region of interest" description="Disordered" evidence="1">
    <location>
        <begin position="179"/>
        <end position="211"/>
    </location>
</feature>
<feature type="compositionally biased region" description="Basic and acidic residues" evidence="1">
    <location>
        <begin position="179"/>
        <end position="192"/>
    </location>
</feature>
<evidence type="ECO:0000256" key="1">
    <source>
        <dbReference type="SAM" id="MobiDB-lite"/>
    </source>
</evidence>
<dbReference type="PANTHER" id="PTHR28228:SF1">
    <property type="entry name" value="SECRETORY COMPONENT PROTEIN SHR3"/>
    <property type="match status" value="1"/>
</dbReference>
<dbReference type="PIRSF" id="PIRSF029187">
    <property type="entry name" value="Shr3_AAP_chap"/>
    <property type="match status" value="1"/>
</dbReference>